<dbReference type="InterPro" id="IPR036291">
    <property type="entry name" value="NAD(P)-bd_dom_sf"/>
</dbReference>
<dbReference type="SUPFAM" id="SSF55347">
    <property type="entry name" value="Glyceraldehyde-3-phosphate dehydrogenase-like, C-terminal domain"/>
    <property type="match status" value="1"/>
</dbReference>
<gene>
    <name evidence="4" type="ORF">LCGC14_0525290</name>
</gene>
<dbReference type="PANTHER" id="PTHR43249:SF1">
    <property type="entry name" value="D-GLUCOSIDE 3-DEHYDROGENASE"/>
    <property type="match status" value="1"/>
</dbReference>
<protein>
    <recommendedName>
        <fullName evidence="5">Gfo/Idh/MocA-like oxidoreductase N-terminal domain-containing protein</fullName>
    </recommendedName>
</protein>
<evidence type="ECO:0000313" key="4">
    <source>
        <dbReference type="EMBL" id="KKN61110.1"/>
    </source>
</evidence>
<dbReference type="InterPro" id="IPR000683">
    <property type="entry name" value="Gfo/Idh/MocA-like_OxRdtase_N"/>
</dbReference>
<dbReference type="Gene3D" id="3.30.360.10">
    <property type="entry name" value="Dihydrodipicolinate Reductase, domain 2"/>
    <property type="match status" value="1"/>
</dbReference>
<feature type="region of interest" description="Disordered" evidence="1">
    <location>
        <begin position="376"/>
        <end position="412"/>
    </location>
</feature>
<dbReference type="Pfam" id="PF22725">
    <property type="entry name" value="GFO_IDH_MocA_C3"/>
    <property type="match status" value="1"/>
</dbReference>
<organism evidence="4">
    <name type="scientific">marine sediment metagenome</name>
    <dbReference type="NCBI Taxonomy" id="412755"/>
    <lineage>
        <taxon>unclassified sequences</taxon>
        <taxon>metagenomes</taxon>
        <taxon>ecological metagenomes</taxon>
    </lineage>
</organism>
<accession>A0A0F9RXE1</accession>
<comment type="caution">
    <text evidence="4">The sequence shown here is derived from an EMBL/GenBank/DDBJ whole genome shotgun (WGS) entry which is preliminary data.</text>
</comment>
<feature type="domain" description="Gfo/Idh/MocA-like oxidoreductase N-terminal" evidence="2">
    <location>
        <begin position="8"/>
        <end position="126"/>
    </location>
</feature>
<dbReference type="SUPFAM" id="SSF51735">
    <property type="entry name" value="NAD(P)-binding Rossmann-fold domains"/>
    <property type="match status" value="1"/>
</dbReference>
<evidence type="ECO:0000256" key="1">
    <source>
        <dbReference type="SAM" id="MobiDB-lite"/>
    </source>
</evidence>
<evidence type="ECO:0000259" key="3">
    <source>
        <dbReference type="Pfam" id="PF22725"/>
    </source>
</evidence>
<dbReference type="EMBL" id="LAZR01000671">
    <property type="protein sequence ID" value="KKN61110.1"/>
    <property type="molecule type" value="Genomic_DNA"/>
</dbReference>
<dbReference type="Pfam" id="PF01408">
    <property type="entry name" value="GFO_IDH_MocA"/>
    <property type="match status" value="1"/>
</dbReference>
<name>A0A0F9RXE1_9ZZZZ</name>
<evidence type="ECO:0000259" key="2">
    <source>
        <dbReference type="Pfam" id="PF01408"/>
    </source>
</evidence>
<dbReference type="InterPro" id="IPR052515">
    <property type="entry name" value="Gfo/Idh/MocA_Oxidoreductase"/>
</dbReference>
<proteinExistence type="predicted"/>
<dbReference type="PANTHER" id="PTHR43249">
    <property type="entry name" value="UDP-N-ACETYL-2-AMINO-2-DEOXY-D-GLUCURONATE OXIDASE"/>
    <property type="match status" value="1"/>
</dbReference>
<dbReference type="InterPro" id="IPR055170">
    <property type="entry name" value="GFO_IDH_MocA-like_dom"/>
</dbReference>
<dbReference type="Gene3D" id="3.40.50.720">
    <property type="entry name" value="NAD(P)-binding Rossmann-like Domain"/>
    <property type="match status" value="1"/>
</dbReference>
<feature type="compositionally biased region" description="Basic residues" evidence="1">
    <location>
        <begin position="394"/>
        <end position="412"/>
    </location>
</feature>
<dbReference type="AlphaFoldDB" id="A0A0F9RXE1"/>
<sequence length="412" mass="46022">MAKKLKHVRFGIIGLGMMGGCHAEIMSADKDRRFSFTAVADIDADRAKTFGEKYDVAWFASGREMIDSGLCDAVIVATPHYWHAPLTIRAARAGLHVMCEKPLSSTVGHARAMIAECRKRRVHLGVMLHQRARADMITVKKLIDRGAIGEVFRAQLICSNWFRTQAYYDSGAWRGTWDGEGGGVLINQAPHHLDLYQWIVGMPKRVLGLISTRRHKIEVEDCANFLLDYGKGKVGYIYATTAEEPGYEQFMICGDKGTIVLEEWGKIKLGKLKMPVSKHIFTSANAMAGGAEQGITWTDVPVKNRPDGHIEITRGFVHLILTGKKPFDFADGRQALNELELSNAMHLAGYSEKTVDLPVDAAEMERLMNRLERKLSTGKGQGVRRKANADFRRLMAKGRGKKVKRGKVSRRR</sequence>
<dbReference type="GO" id="GO:0000166">
    <property type="term" value="F:nucleotide binding"/>
    <property type="evidence" value="ECO:0007669"/>
    <property type="project" value="InterPro"/>
</dbReference>
<reference evidence="4" key="1">
    <citation type="journal article" date="2015" name="Nature">
        <title>Complex archaea that bridge the gap between prokaryotes and eukaryotes.</title>
        <authorList>
            <person name="Spang A."/>
            <person name="Saw J.H."/>
            <person name="Jorgensen S.L."/>
            <person name="Zaremba-Niedzwiedzka K."/>
            <person name="Martijn J."/>
            <person name="Lind A.E."/>
            <person name="van Eijk R."/>
            <person name="Schleper C."/>
            <person name="Guy L."/>
            <person name="Ettema T.J."/>
        </authorList>
    </citation>
    <scope>NUCLEOTIDE SEQUENCE</scope>
</reference>
<dbReference type="PROSITE" id="PS51257">
    <property type="entry name" value="PROKAR_LIPOPROTEIN"/>
    <property type="match status" value="1"/>
</dbReference>
<feature type="domain" description="GFO/IDH/MocA-like oxidoreductase" evidence="3">
    <location>
        <begin position="138"/>
        <end position="260"/>
    </location>
</feature>
<evidence type="ECO:0008006" key="5">
    <source>
        <dbReference type="Google" id="ProtNLM"/>
    </source>
</evidence>